<gene>
    <name evidence="3" type="ordered locus">wcw_1951</name>
</gene>
<keyword evidence="2" id="KW-0472">Membrane</keyword>
<feature type="coiled-coil region" evidence="1">
    <location>
        <begin position="188"/>
        <end position="215"/>
    </location>
</feature>
<accession>D6YT89</accession>
<evidence type="ECO:0000313" key="4">
    <source>
        <dbReference type="Proteomes" id="UP000001505"/>
    </source>
</evidence>
<keyword evidence="2" id="KW-0812">Transmembrane</keyword>
<feature type="transmembrane region" description="Helical" evidence="2">
    <location>
        <begin position="71"/>
        <end position="92"/>
    </location>
</feature>
<name>D6YT89_WADCW</name>
<feature type="transmembrane region" description="Helical" evidence="2">
    <location>
        <begin position="292"/>
        <end position="317"/>
    </location>
</feature>
<protein>
    <submittedName>
        <fullName evidence="3">Putative membrane protein</fullName>
    </submittedName>
</protein>
<evidence type="ECO:0000256" key="1">
    <source>
        <dbReference type="SAM" id="Coils"/>
    </source>
</evidence>
<feature type="transmembrane region" description="Helical" evidence="2">
    <location>
        <begin position="112"/>
        <end position="133"/>
    </location>
</feature>
<keyword evidence="4" id="KW-1185">Reference proteome</keyword>
<dbReference type="KEGG" id="wch:wcw_1951"/>
<dbReference type="Proteomes" id="UP000001505">
    <property type="component" value="Chromosome"/>
</dbReference>
<dbReference type="HOGENOM" id="CLU_821228_0_0_0"/>
<reference evidence="3 4" key="1">
    <citation type="journal article" date="2010" name="PLoS ONE">
        <title>The Waddlia genome: a window into chlamydial biology.</title>
        <authorList>
            <person name="Bertelli C."/>
            <person name="Collyn F."/>
            <person name="Croxatto A."/>
            <person name="Ruckert C."/>
            <person name="Polkinghorne A."/>
            <person name="Kebbi-Beghdadi C."/>
            <person name="Goesmann A."/>
            <person name="Vaughan L."/>
            <person name="Greub G."/>
        </authorList>
    </citation>
    <scope>NUCLEOTIDE SEQUENCE [LARGE SCALE GENOMIC DNA]</scope>
    <source>
        <strain evidence="4">ATCC VR-1470 / WSU 86-1044</strain>
    </source>
</reference>
<dbReference type="AlphaFoldDB" id="D6YT89"/>
<sequence length="338" mass="38230">MNIELNDMSFTSPAFMGTTEKKSHQLWKKVDTLFTKFRDVLWSYIRNSYQIARRGMKIIAIKIPKFQPKMLKAIAALGLAHAVNAVLILSQYPSDIKKFLQNLSIHDIEGLVLSGFSLLTTPLSALDSAITFFESASTLKLFPVVTAFSVIALPIAITLLGYASIRGIYDLINKGIQKHQIPKEVKTMHDLRKLREDLEKKLRVTLEEQNKIEEKYSGNSEKIQRKIEILRTKKINKVKRHTDEKILKIMTQLLDQLEKGSNLTKTNQKLSDIHLLMNRKITVGVIGTASNIAMLTTLAIAIVFPISALAIPTIALIKHTINISQQLYMENFYTKGII</sequence>
<dbReference type="EMBL" id="CP001928">
    <property type="protein sequence ID" value="ADI39284.1"/>
    <property type="molecule type" value="Genomic_DNA"/>
</dbReference>
<keyword evidence="1" id="KW-0175">Coiled coil</keyword>
<organism evidence="3 4">
    <name type="scientific">Waddlia chondrophila (strain ATCC VR-1470 / WSU 86-1044)</name>
    <dbReference type="NCBI Taxonomy" id="716544"/>
    <lineage>
        <taxon>Bacteria</taxon>
        <taxon>Pseudomonadati</taxon>
        <taxon>Chlamydiota</taxon>
        <taxon>Chlamydiia</taxon>
        <taxon>Parachlamydiales</taxon>
        <taxon>Waddliaceae</taxon>
        <taxon>Waddlia</taxon>
    </lineage>
</organism>
<proteinExistence type="predicted"/>
<evidence type="ECO:0000256" key="2">
    <source>
        <dbReference type="SAM" id="Phobius"/>
    </source>
</evidence>
<evidence type="ECO:0000313" key="3">
    <source>
        <dbReference type="EMBL" id="ADI39284.1"/>
    </source>
</evidence>
<keyword evidence="2" id="KW-1133">Transmembrane helix</keyword>
<feature type="transmembrane region" description="Helical" evidence="2">
    <location>
        <begin position="145"/>
        <end position="165"/>
    </location>
</feature>
<dbReference type="STRING" id="716544.wcw_1951"/>